<keyword evidence="1" id="KW-0472">Membrane</keyword>
<sequence length="64" mass="6680">MASGERYDLLVALDDGGFPLVAVAVVARLVAGAVVGRRLVLCVRPGRAGWIILGPALVALQIRQ</sequence>
<accession>V9Z072</accession>
<feature type="transmembrane region" description="Helical" evidence="1">
    <location>
        <begin position="20"/>
        <end position="40"/>
    </location>
</feature>
<reference evidence="2" key="1">
    <citation type="submission" date="2013-09" db="EMBL/GenBank/DDBJ databases">
        <title>Complete nucleotide sequence of Streptomyces linear plasmid pFRL3.</title>
        <authorList>
            <person name="Chen Z."/>
            <person name="Fang P."/>
            <person name="Qin Z."/>
        </authorList>
    </citation>
    <scope>NUCLEOTIDE SEQUENCE</scope>
    <source>
        <plasmid evidence="2">pFRL3</plasmid>
    </source>
</reference>
<geneLocation type="plasmid" evidence="2">
    <name>pFRL3</name>
</geneLocation>
<keyword evidence="2" id="KW-0614">Plasmid</keyword>
<dbReference type="AlphaFoldDB" id="V9Z072"/>
<dbReference type="EMBL" id="KF602048">
    <property type="protein sequence ID" value="AHE38990.1"/>
    <property type="molecule type" value="Genomic_DNA"/>
</dbReference>
<protein>
    <submittedName>
        <fullName evidence="2">Uncharacterized protein</fullName>
    </submittedName>
</protein>
<name>V9Z072_9ACTN</name>
<keyword evidence="1" id="KW-1133">Transmembrane helix</keyword>
<gene>
    <name evidence="2" type="ORF">pFRL3_213c</name>
</gene>
<organism evidence="2">
    <name type="scientific">Streptomyces sp. FR1</name>
    <dbReference type="NCBI Taxonomy" id="349971"/>
    <lineage>
        <taxon>Bacteria</taxon>
        <taxon>Bacillati</taxon>
        <taxon>Actinomycetota</taxon>
        <taxon>Actinomycetes</taxon>
        <taxon>Kitasatosporales</taxon>
        <taxon>Streptomycetaceae</taxon>
        <taxon>Streptomyces</taxon>
    </lineage>
</organism>
<evidence type="ECO:0000313" key="2">
    <source>
        <dbReference type="EMBL" id="AHE38990.1"/>
    </source>
</evidence>
<proteinExistence type="predicted"/>
<dbReference type="RefSeq" id="WP_024126371.1">
    <property type="nucleotide sequence ID" value="NC_023283.1"/>
</dbReference>
<keyword evidence="1" id="KW-0812">Transmembrane</keyword>
<evidence type="ECO:0000256" key="1">
    <source>
        <dbReference type="SAM" id="Phobius"/>
    </source>
</evidence>